<feature type="domain" description="Peptidase S9A N-terminal" evidence="12">
    <location>
        <begin position="50"/>
        <end position="455"/>
    </location>
</feature>
<evidence type="ECO:0000256" key="6">
    <source>
        <dbReference type="ARBA" id="ARBA00022670"/>
    </source>
</evidence>
<dbReference type="InterPro" id="IPR051167">
    <property type="entry name" value="Prolyl_oligopep/macrocyclase"/>
</dbReference>
<evidence type="ECO:0000256" key="5">
    <source>
        <dbReference type="ARBA" id="ARBA00022490"/>
    </source>
</evidence>
<dbReference type="PANTHER" id="PTHR42881:SF2">
    <property type="entry name" value="PROLYL ENDOPEPTIDASE"/>
    <property type="match status" value="1"/>
</dbReference>
<keyword evidence="5" id="KW-0963">Cytoplasm</keyword>
<dbReference type="InterPro" id="IPR002471">
    <property type="entry name" value="Pept_S9_AS"/>
</dbReference>
<dbReference type="Gene3D" id="2.130.10.120">
    <property type="entry name" value="Prolyl oligopeptidase, N-terminal domain"/>
    <property type="match status" value="1"/>
</dbReference>
<dbReference type="Pfam" id="PF02897">
    <property type="entry name" value="Peptidase_S9_N"/>
    <property type="match status" value="1"/>
</dbReference>
<dbReference type="PROSITE" id="PS00708">
    <property type="entry name" value="PRO_ENDOPEP_SER"/>
    <property type="match status" value="1"/>
</dbReference>
<proteinExistence type="inferred from homology"/>
<dbReference type="SUPFAM" id="SSF50993">
    <property type="entry name" value="Peptidase/esterase 'gauge' domain"/>
    <property type="match status" value="1"/>
</dbReference>
<keyword evidence="7 10" id="KW-0378">Hydrolase</keyword>
<evidence type="ECO:0000256" key="3">
    <source>
        <dbReference type="ARBA" id="ARBA00005228"/>
    </source>
</evidence>
<evidence type="ECO:0000259" key="11">
    <source>
        <dbReference type="Pfam" id="PF00326"/>
    </source>
</evidence>
<organism evidence="13 14">
    <name type="scientific">Nezara viridula</name>
    <name type="common">Southern green stink bug</name>
    <name type="synonym">Cimex viridulus</name>
    <dbReference type="NCBI Taxonomy" id="85310"/>
    <lineage>
        <taxon>Eukaryota</taxon>
        <taxon>Metazoa</taxon>
        <taxon>Ecdysozoa</taxon>
        <taxon>Arthropoda</taxon>
        <taxon>Hexapoda</taxon>
        <taxon>Insecta</taxon>
        <taxon>Pterygota</taxon>
        <taxon>Neoptera</taxon>
        <taxon>Paraneoptera</taxon>
        <taxon>Hemiptera</taxon>
        <taxon>Heteroptera</taxon>
        <taxon>Panheteroptera</taxon>
        <taxon>Pentatomomorpha</taxon>
        <taxon>Pentatomoidea</taxon>
        <taxon>Pentatomidae</taxon>
        <taxon>Pentatominae</taxon>
        <taxon>Nezara</taxon>
    </lineage>
</organism>
<feature type="domain" description="Peptidase S9 prolyl oligopeptidase catalytic" evidence="11">
    <location>
        <begin position="526"/>
        <end position="744"/>
    </location>
</feature>
<dbReference type="PRINTS" id="PR00862">
    <property type="entry name" value="PROLIGOPTASE"/>
</dbReference>
<dbReference type="EMBL" id="OV725082">
    <property type="protein sequence ID" value="CAH1405854.1"/>
    <property type="molecule type" value="Genomic_DNA"/>
</dbReference>
<dbReference type="EC" id="3.4.21.-" evidence="10"/>
<keyword evidence="14" id="KW-1185">Reference proteome</keyword>
<dbReference type="AlphaFoldDB" id="A0A9P0HPH2"/>
<keyword evidence="6 10" id="KW-0645">Protease</keyword>
<evidence type="ECO:0000259" key="12">
    <source>
        <dbReference type="Pfam" id="PF02897"/>
    </source>
</evidence>
<gene>
    <name evidence="13" type="ORF">NEZAVI_LOCUS13936</name>
</gene>
<sequence>MALAFLCNKLKSSASLLQHSSYIKRIPNLSLVFKGVVVEPAAEKMKFLYPEARRDDNLKETFFGIEVADPYRWLEDPDSEETKNFVDAQNSISEPYLKGCVARDKIKARLTQMLDYPKYSPPEKEGNHYFYFMNTGLQNHSVLYMQDSLDGESKVFLDPNTFSEDGTVALTWTSFSEDSKIMAYTISKSGSDWCTIHFRKVDTGEDYPEELKFVKFGQAAWTHDNIGVFYTRFPEVEGKSDGSETSQNRNQKIYYHKIGTSQAEDILVVELDDPEYIYSVYVSDCGRWLVVLPLKFCHNNLIYFSDLSTLTDGIKGKLEVTCIVDKFEADYEFVANTGSKFVFRTNRNAPNYKLITIDFENYAEENWVTLVPEHASDVLEQAVCVAQDKLVLCYIRDVKNMLDIHSLVDGSLIKKIPGPIGTVCAISGSKKHPELFYTYISFTSPGTIFRCDLSQSPIPDPEVFRQITIPDYDPSIFEEKQVFYPSKDGTQIPMFLVHKKGMEKNGKNPCMVYGYGGFNISLLPMFSTIRLVFIQNFDGIFVSTNIRGGGEYGEKWHDGGRLLNKQNSFDDFIAAGEYLIAEKYTSKDLLAIQGGSNGGLLIGASVIQRPDLFAAGIAQVAVLDMLRYHKFTIGSTWASDYGNPEQEEHFKNLIQYSPLHNIKVPEDQYPALLLLTASHDDRVVPLHSLKFIAEMHHKIRNHPKQKNPIMIQVETKAGHGAGKPTNKRIEEQVDILCFLMNSMGLNFRE</sequence>
<accession>A0A9P0HPH2</accession>
<dbReference type="Gene3D" id="3.40.50.1820">
    <property type="entry name" value="alpha/beta hydrolase"/>
    <property type="match status" value="1"/>
</dbReference>
<comment type="similarity">
    <text evidence="3 10">Belongs to the peptidase S9A family.</text>
</comment>
<dbReference type="FunFam" id="3.40.50.1820:FF:000275">
    <property type="entry name" value="Prolyl endopeptidase"/>
    <property type="match status" value="1"/>
</dbReference>
<dbReference type="OrthoDB" id="248387at2759"/>
<dbReference type="FunFam" id="3.40.50.1820:FF:000005">
    <property type="entry name" value="Prolyl endopeptidase"/>
    <property type="match status" value="1"/>
</dbReference>
<evidence type="ECO:0000256" key="8">
    <source>
        <dbReference type="ARBA" id="ARBA00022825"/>
    </source>
</evidence>
<dbReference type="FunFam" id="2.130.10.120:FF:000001">
    <property type="entry name" value="Prolyl endopeptidase"/>
    <property type="match status" value="1"/>
</dbReference>
<dbReference type="InterPro" id="IPR029058">
    <property type="entry name" value="AB_hydrolase_fold"/>
</dbReference>
<dbReference type="GO" id="GO:0005829">
    <property type="term" value="C:cytosol"/>
    <property type="evidence" value="ECO:0007669"/>
    <property type="project" value="TreeGrafter"/>
</dbReference>
<dbReference type="InterPro" id="IPR001375">
    <property type="entry name" value="Peptidase_S9_cat"/>
</dbReference>
<keyword evidence="8 10" id="KW-0720">Serine protease</keyword>
<reference evidence="13" key="1">
    <citation type="submission" date="2022-01" db="EMBL/GenBank/DDBJ databases">
        <authorList>
            <person name="King R."/>
        </authorList>
    </citation>
    <scope>NUCLEOTIDE SEQUENCE</scope>
</reference>
<name>A0A9P0HPH2_NEZVI</name>
<dbReference type="SUPFAM" id="SSF53474">
    <property type="entry name" value="alpha/beta-Hydrolases"/>
    <property type="match status" value="1"/>
</dbReference>
<evidence type="ECO:0000313" key="14">
    <source>
        <dbReference type="Proteomes" id="UP001152798"/>
    </source>
</evidence>
<evidence type="ECO:0000256" key="7">
    <source>
        <dbReference type="ARBA" id="ARBA00022801"/>
    </source>
</evidence>
<dbReference type="InterPro" id="IPR002470">
    <property type="entry name" value="Peptidase_S9A"/>
</dbReference>
<keyword evidence="9" id="KW-0007">Acetylation</keyword>
<dbReference type="Proteomes" id="UP001152798">
    <property type="component" value="Chromosome 6"/>
</dbReference>
<dbReference type="GO" id="GO:0070012">
    <property type="term" value="F:oligopeptidase activity"/>
    <property type="evidence" value="ECO:0007669"/>
    <property type="project" value="TreeGrafter"/>
</dbReference>
<evidence type="ECO:0000256" key="4">
    <source>
        <dbReference type="ARBA" id="ARBA00016310"/>
    </source>
</evidence>
<evidence type="ECO:0000313" key="13">
    <source>
        <dbReference type="EMBL" id="CAH1405854.1"/>
    </source>
</evidence>
<dbReference type="InterPro" id="IPR023302">
    <property type="entry name" value="Pept_S9A_N"/>
</dbReference>
<comment type="subcellular location">
    <subcellularLocation>
        <location evidence="2">Cytoplasm</location>
    </subcellularLocation>
</comment>
<evidence type="ECO:0000256" key="10">
    <source>
        <dbReference type="RuleBase" id="RU368024"/>
    </source>
</evidence>
<protein>
    <recommendedName>
        <fullName evidence="4 10">Prolyl endopeptidase</fullName>
        <ecNumber evidence="10">3.4.21.-</ecNumber>
    </recommendedName>
</protein>
<dbReference type="GO" id="GO:0006508">
    <property type="term" value="P:proteolysis"/>
    <property type="evidence" value="ECO:0007669"/>
    <property type="project" value="UniProtKB-KW"/>
</dbReference>
<dbReference type="Pfam" id="PF00326">
    <property type="entry name" value="Peptidase_S9"/>
    <property type="match status" value="1"/>
</dbReference>
<evidence type="ECO:0000256" key="9">
    <source>
        <dbReference type="ARBA" id="ARBA00022990"/>
    </source>
</evidence>
<comment type="catalytic activity">
    <reaction evidence="1">
        <text>Hydrolysis of Pro-|-Xaa &gt;&gt; Ala-|-Xaa in oligopeptides.</text>
        <dbReference type="EC" id="3.4.21.26"/>
    </reaction>
</comment>
<evidence type="ECO:0000256" key="2">
    <source>
        <dbReference type="ARBA" id="ARBA00004496"/>
    </source>
</evidence>
<evidence type="ECO:0000256" key="1">
    <source>
        <dbReference type="ARBA" id="ARBA00001070"/>
    </source>
</evidence>
<dbReference type="PANTHER" id="PTHR42881">
    <property type="entry name" value="PROLYL ENDOPEPTIDASE"/>
    <property type="match status" value="1"/>
</dbReference>
<dbReference type="GO" id="GO:0004252">
    <property type="term" value="F:serine-type endopeptidase activity"/>
    <property type="evidence" value="ECO:0007669"/>
    <property type="project" value="UniProtKB-UniRule"/>
</dbReference>